<dbReference type="KEGG" id="tcy:Thicy_1264"/>
<reference evidence="2 3" key="1">
    <citation type="submission" date="2011-05" db="EMBL/GenBank/DDBJ databases">
        <title>Complete sequence of Thioalkalimicrobium cyclicum ALM1.</title>
        <authorList>
            <consortium name="US DOE Joint Genome Institute"/>
            <person name="Lucas S."/>
            <person name="Han J."/>
            <person name="Lapidus A."/>
            <person name="Cheng J.-F."/>
            <person name="Goodwin L."/>
            <person name="Pitluck S."/>
            <person name="Peters L."/>
            <person name="Mikhailova N."/>
            <person name="Davenport K."/>
            <person name="Han C."/>
            <person name="Tapia R."/>
            <person name="Land M."/>
            <person name="Hauser L."/>
            <person name="Kyrpides N."/>
            <person name="Ivanova N."/>
            <person name="Pagani I."/>
            <person name="Kappler U."/>
            <person name="Woyke T."/>
        </authorList>
    </citation>
    <scope>NUCLEOTIDE SEQUENCE [LARGE SCALE GENOMIC DNA]</scope>
    <source>
        <strain evidence="3">DSM 14477 / JCM 11371 / ALM1</strain>
    </source>
</reference>
<dbReference type="EMBL" id="CP002776">
    <property type="protein sequence ID" value="AEG32031.1"/>
    <property type="molecule type" value="Genomic_DNA"/>
</dbReference>
<dbReference type="PANTHER" id="PTHR22572">
    <property type="entry name" value="SUGAR-1-PHOSPHATE GUANYL TRANSFERASE"/>
    <property type="match status" value="1"/>
</dbReference>
<dbReference type="Gene3D" id="3.90.550.10">
    <property type="entry name" value="Spore Coat Polysaccharide Biosynthesis Protein SpsA, Chain A"/>
    <property type="match status" value="1"/>
</dbReference>
<dbReference type="InterPro" id="IPR050486">
    <property type="entry name" value="Mannose-1P_guanyltransferase"/>
</dbReference>
<dbReference type="AlphaFoldDB" id="F6D9A4"/>
<keyword evidence="3" id="KW-1185">Reference proteome</keyword>
<sequence length="228" mass="24815">MHAMILAAGRGERLRPVTDQIPKPLVEVGGQSLLWRHLVALESTPVISLVVNGAWLADQVFAEVARYKQTTKAHLPVNWQWHRQLEPAGGLETAGGIIMALPRLGREPFWVVNADILTDFDWSAMPQTLGDGVLAHLVLVPTPAFKNQGDFGLTADGRVDPAGDWTFSGISLLSPQLFEGFEVGRLALAPLLRAAMAKGQVTGQVYSGYWQDVGTLGRLQQARQDFAS</sequence>
<dbReference type="Pfam" id="PF00483">
    <property type="entry name" value="NTP_transferase"/>
    <property type="match status" value="1"/>
</dbReference>
<dbReference type="OrthoDB" id="9788272at2"/>
<name>F6D9A4_THICA</name>
<evidence type="ECO:0000313" key="3">
    <source>
        <dbReference type="Proteomes" id="UP000009232"/>
    </source>
</evidence>
<keyword evidence="2" id="KW-0808">Transferase</keyword>
<evidence type="ECO:0000259" key="1">
    <source>
        <dbReference type="Pfam" id="PF00483"/>
    </source>
</evidence>
<dbReference type="InterPro" id="IPR029044">
    <property type="entry name" value="Nucleotide-diphossugar_trans"/>
</dbReference>
<dbReference type="InterPro" id="IPR005835">
    <property type="entry name" value="NTP_transferase_dom"/>
</dbReference>
<evidence type="ECO:0000313" key="2">
    <source>
        <dbReference type="EMBL" id="AEG32031.1"/>
    </source>
</evidence>
<accession>F6D9A4</accession>
<dbReference type="Proteomes" id="UP000009232">
    <property type="component" value="Chromosome"/>
</dbReference>
<organism evidence="2 3">
    <name type="scientific">Thiomicrospira cyclica (strain DSM 14477 / JCM 11371 / ALM1)</name>
    <name type="common">Thioalkalimicrobium cyclicum</name>
    <dbReference type="NCBI Taxonomy" id="717773"/>
    <lineage>
        <taxon>Bacteria</taxon>
        <taxon>Pseudomonadati</taxon>
        <taxon>Pseudomonadota</taxon>
        <taxon>Gammaproteobacteria</taxon>
        <taxon>Thiotrichales</taxon>
        <taxon>Piscirickettsiaceae</taxon>
        <taxon>Thiomicrospira</taxon>
    </lineage>
</organism>
<dbReference type="eggNOG" id="COG1208">
    <property type="taxonomic scope" value="Bacteria"/>
</dbReference>
<dbReference type="CDD" id="cd06422">
    <property type="entry name" value="NTP_transferase_like_1"/>
    <property type="match status" value="1"/>
</dbReference>
<feature type="domain" description="Nucleotidyl transferase" evidence="1">
    <location>
        <begin position="3"/>
        <end position="127"/>
    </location>
</feature>
<dbReference type="RefSeq" id="WP_013835807.1">
    <property type="nucleotide sequence ID" value="NC_015581.1"/>
</dbReference>
<dbReference type="STRING" id="717773.Thicy_1264"/>
<dbReference type="GO" id="GO:0016740">
    <property type="term" value="F:transferase activity"/>
    <property type="evidence" value="ECO:0007669"/>
    <property type="project" value="UniProtKB-KW"/>
</dbReference>
<protein>
    <submittedName>
        <fullName evidence="2">Nucleotidyl transferase</fullName>
    </submittedName>
</protein>
<dbReference type="HOGENOM" id="CLU_029499_2_1_6"/>
<proteinExistence type="predicted"/>
<gene>
    <name evidence="2" type="ordered locus">Thicy_1264</name>
</gene>
<dbReference type="SUPFAM" id="SSF53448">
    <property type="entry name" value="Nucleotide-diphospho-sugar transferases"/>
    <property type="match status" value="1"/>
</dbReference>